<dbReference type="Proteomes" id="UP000054350">
    <property type="component" value="Unassembled WGS sequence"/>
</dbReference>
<name>A0A0L0S4S5_ALLM3</name>
<feature type="compositionally biased region" description="Low complexity" evidence="5">
    <location>
        <begin position="29"/>
        <end position="38"/>
    </location>
</feature>
<dbReference type="GO" id="GO:0098849">
    <property type="term" value="P:cellular detoxification of cadmium ion"/>
    <property type="evidence" value="ECO:0007669"/>
    <property type="project" value="TreeGrafter"/>
</dbReference>
<dbReference type="InterPro" id="IPR038765">
    <property type="entry name" value="Papain-like_cys_pep_sf"/>
</dbReference>
<dbReference type="InterPro" id="IPR040409">
    <property type="entry name" value="PCS-like"/>
</dbReference>
<keyword evidence="8" id="KW-1185">Reference proteome</keyword>
<dbReference type="PANTHER" id="PTHR33447">
    <property type="entry name" value="GLUTATHIONE GAMMA-GLUTAMYLCYSTEINYLTRANSFERASE"/>
    <property type="match status" value="1"/>
</dbReference>
<dbReference type="EC" id="2.3.2.15" evidence="1"/>
<proteinExistence type="predicted"/>
<dbReference type="SUPFAM" id="SSF54001">
    <property type="entry name" value="Cysteine proteinases"/>
    <property type="match status" value="1"/>
</dbReference>
<dbReference type="eggNOG" id="KOG0632">
    <property type="taxonomic scope" value="Eukaryota"/>
</dbReference>
<gene>
    <name evidence="7" type="ORF">AMAG_03209</name>
</gene>
<evidence type="ECO:0000256" key="2">
    <source>
        <dbReference type="ARBA" id="ARBA00022539"/>
    </source>
</evidence>
<dbReference type="EMBL" id="GG745331">
    <property type="protein sequence ID" value="KNE57502.1"/>
    <property type="molecule type" value="Genomic_DNA"/>
</dbReference>
<evidence type="ECO:0000256" key="1">
    <source>
        <dbReference type="ARBA" id="ARBA00012468"/>
    </source>
</evidence>
<dbReference type="GO" id="GO:0010273">
    <property type="term" value="P:detoxification of copper ion"/>
    <property type="evidence" value="ECO:0007669"/>
    <property type="project" value="TreeGrafter"/>
</dbReference>
<organism evidence="7 8">
    <name type="scientific">Allomyces macrogynus (strain ATCC 38327)</name>
    <name type="common">Allomyces javanicus var. macrogynus</name>
    <dbReference type="NCBI Taxonomy" id="578462"/>
    <lineage>
        <taxon>Eukaryota</taxon>
        <taxon>Fungi</taxon>
        <taxon>Fungi incertae sedis</taxon>
        <taxon>Blastocladiomycota</taxon>
        <taxon>Blastocladiomycetes</taxon>
        <taxon>Blastocladiales</taxon>
        <taxon>Blastocladiaceae</taxon>
        <taxon>Allomyces</taxon>
    </lineage>
</organism>
<evidence type="ECO:0000256" key="3">
    <source>
        <dbReference type="ARBA" id="ARBA00022679"/>
    </source>
</evidence>
<keyword evidence="2" id="KW-0104">Cadmium</keyword>
<feature type="region of interest" description="Disordered" evidence="5">
    <location>
        <begin position="336"/>
        <end position="381"/>
    </location>
</feature>
<accession>A0A0L0S4S5</accession>
<sequence>MPTSAVSAGPEPSTKWNHASSSPQPPSATGPSSPVTTAPSPPVSPPPPVAAPALASFYKRALPPTCIDFASPVGKDLFRCALNEGNVEGYFRLASQFTTQSEPALCGPSTLCMVLNALGVDPQRQWKGVWRWYDDTMLDCCRPMEEIKRTGITLGEFGCLAMCNGLSAKVYRGDRVTKAKFLRDIQRTSATEDEVLCVSFSRSVLSQTGDGHFSPVAGYCRETNMVLILDVARFKYPPYWVSVDLLWDALLPCDSVTQKPRGYVVLSRNPAAQSLPKLSLTTSTIALLVSQLCVEFPRRILADPGIDTHRIDEVVAKLMACIPDEMANVVLERDVHDPPSAASSPRLEARAGPGLDGTLDGHSTPNHEASDIVPPLPRDRTSTGGRLREAYAFQLAQLVHLLHEHPLCQVVMQAMRTGTSSRHRSQSVLQMITAIPAAPAPPATHHSRCRFCSPVASAHSSQEDLFAAQPEYSDPKTPAFLTLLLLAFTPAELFPPEWKAARPDLSAKVAELWDVEHAPLLVRHEVAQLRAQMRALHSVWCEERAAAAAAAAAATVGTDTHAPCDVCVPCVAGMAGSVFADPSMARSRSSVLSTALSVGDTQTG</sequence>
<feature type="domain" description="Peptidase C83" evidence="6">
    <location>
        <begin position="52"/>
        <end position="271"/>
    </location>
</feature>
<feature type="region of interest" description="Disordered" evidence="5">
    <location>
        <begin position="1"/>
        <end position="47"/>
    </location>
</feature>
<dbReference type="FunFam" id="3.90.70.30:FF:000001">
    <property type="entry name" value="Glutathione gamma-glutamylcysteinyltransferase 1"/>
    <property type="match status" value="1"/>
</dbReference>
<dbReference type="AlphaFoldDB" id="A0A0L0S4S5"/>
<reference evidence="7 8" key="1">
    <citation type="submission" date="2009-11" db="EMBL/GenBank/DDBJ databases">
        <title>Annotation of Allomyces macrogynus ATCC 38327.</title>
        <authorList>
            <consortium name="The Broad Institute Genome Sequencing Platform"/>
            <person name="Russ C."/>
            <person name="Cuomo C."/>
            <person name="Burger G."/>
            <person name="Gray M.W."/>
            <person name="Holland P.W.H."/>
            <person name="King N."/>
            <person name="Lang F.B.F."/>
            <person name="Roger A.J."/>
            <person name="Ruiz-Trillo I."/>
            <person name="Young S.K."/>
            <person name="Zeng Q."/>
            <person name="Gargeya S."/>
            <person name="Fitzgerald M."/>
            <person name="Haas B."/>
            <person name="Abouelleil A."/>
            <person name="Alvarado L."/>
            <person name="Arachchi H.M."/>
            <person name="Berlin A."/>
            <person name="Chapman S.B."/>
            <person name="Gearin G."/>
            <person name="Goldberg J."/>
            <person name="Griggs A."/>
            <person name="Gujja S."/>
            <person name="Hansen M."/>
            <person name="Heiman D."/>
            <person name="Howarth C."/>
            <person name="Larimer J."/>
            <person name="Lui A."/>
            <person name="MacDonald P.J.P."/>
            <person name="McCowen C."/>
            <person name="Montmayeur A."/>
            <person name="Murphy C."/>
            <person name="Neiman D."/>
            <person name="Pearson M."/>
            <person name="Priest M."/>
            <person name="Roberts A."/>
            <person name="Saif S."/>
            <person name="Shea T."/>
            <person name="Sisk P."/>
            <person name="Stolte C."/>
            <person name="Sykes S."/>
            <person name="Wortman J."/>
            <person name="Nusbaum C."/>
            <person name="Birren B."/>
        </authorList>
    </citation>
    <scope>NUCLEOTIDE SEQUENCE [LARGE SCALE GENOMIC DNA]</scope>
    <source>
        <strain evidence="7 8">ATCC 38327</strain>
    </source>
</reference>
<evidence type="ECO:0000313" key="8">
    <source>
        <dbReference type="Proteomes" id="UP000054350"/>
    </source>
</evidence>
<reference evidence="8" key="2">
    <citation type="submission" date="2009-11" db="EMBL/GenBank/DDBJ databases">
        <title>The Genome Sequence of Allomyces macrogynus strain ATCC 38327.</title>
        <authorList>
            <consortium name="The Broad Institute Genome Sequencing Platform"/>
            <person name="Russ C."/>
            <person name="Cuomo C."/>
            <person name="Shea T."/>
            <person name="Young S.K."/>
            <person name="Zeng Q."/>
            <person name="Koehrsen M."/>
            <person name="Haas B."/>
            <person name="Borodovsky M."/>
            <person name="Guigo R."/>
            <person name="Alvarado L."/>
            <person name="Berlin A."/>
            <person name="Borenstein D."/>
            <person name="Chen Z."/>
            <person name="Engels R."/>
            <person name="Freedman E."/>
            <person name="Gellesch M."/>
            <person name="Goldberg J."/>
            <person name="Griggs A."/>
            <person name="Gujja S."/>
            <person name="Heiman D."/>
            <person name="Hepburn T."/>
            <person name="Howarth C."/>
            <person name="Jen D."/>
            <person name="Larson L."/>
            <person name="Lewis B."/>
            <person name="Mehta T."/>
            <person name="Park D."/>
            <person name="Pearson M."/>
            <person name="Roberts A."/>
            <person name="Saif S."/>
            <person name="Shenoy N."/>
            <person name="Sisk P."/>
            <person name="Stolte C."/>
            <person name="Sykes S."/>
            <person name="Walk T."/>
            <person name="White J."/>
            <person name="Yandava C."/>
            <person name="Burger G."/>
            <person name="Gray M.W."/>
            <person name="Holland P.W.H."/>
            <person name="King N."/>
            <person name="Lang F.B.F."/>
            <person name="Roger A.J."/>
            <person name="Ruiz-Trillo I."/>
            <person name="Lander E."/>
            <person name="Nusbaum C."/>
        </authorList>
    </citation>
    <scope>NUCLEOTIDE SEQUENCE [LARGE SCALE GENOMIC DNA]</scope>
    <source>
        <strain evidence="8">ATCC 38327</strain>
    </source>
</reference>
<dbReference type="GO" id="GO:0046872">
    <property type="term" value="F:metal ion binding"/>
    <property type="evidence" value="ECO:0007669"/>
    <property type="project" value="UniProtKB-KW"/>
</dbReference>
<dbReference type="PANTHER" id="PTHR33447:SF2">
    <property type="entry name" value="GLUTATHIONE GAMMA-GLUTAMYLCYSTEINYLTRANSFERASE"/>
    <property type="match status" value="1"/>
</dbReference>
<dbReference type="InterPro" id="IPR038156">
    <property type="entry name" value="PCS_N_sf"/>
</dbReference>
<evidence type="ECO:0000256" key="5">
    <source>
        <dbReference type="SAM" id="MobiDB-lite"/>
    </source>
</evidence>
<dbReference type="GO" id="GO:0046938">
    <property type="term" value="P:phytochelatin biosynthetic process"/>
    <property type="evidence" value="ECO:0007669"/>
    <property type="project" value="InterPro"/>
</dbReference>
<keyword evidence="3" id="KW-0808">Transferase</keyword>
<dbReference type="OrthoDB" id="448954at2759"/>
<keyword evidence="4" id="KW-0479">Metal-binding</keyword>
<dbReference type="GO" id="GO:0016756">
    <property type="term" value="F:glutathione gamma-glutamylcysteinyltransferase activity"/>
    <property type="evidence" value="ECO:0007669"/>
    <property type="project" value="UniProtKB-EC"/>
</dbReference>
<evidence type="ECO:0000259" key="6">
    <source>
        <dbReference type="PROSITE" id="PS51443"/>
    </source>
</evidence>
<dbReference type="Gene3D" id="3.90.70.30">
    <property type="entry name" value="Phytochelatin synthase, N-terminal domain"/>
    <property type="match status" value="1"/>
</dbReference>
<dbReference type="VEuPathDB" id="FungiDB:AMAG_03209"/>
<dbReference type="Pfam" id="PF05023">
    <property type="entry name" value="Phytochelatin"/>
    <property type="match status" value="1"/>
</dbReference>
<protein>
    <recommendedName>
        <fullName evidence="1">glutathione gamma-glutamylcysteinyltransferase</fullName>
        <ecNumber evidence="1">2.3.2.15</ecNumber>
    </recommendedName>
</protein>
<evidence type="ECO:0000256" key="4">
    <source>
        <dbReference type="ARBA" id="ARBA00022723"/>
    </source>
</evidence>
<dbReference type="PROSITE" id="PS51443">
    <property type="entry name" value="PCS"/>
    <property type="match status" value="1"/>
</dbReference>
<dbReference type="InterPro" id="IPR007719">
    <property type="entry name" value="PCS_N"/>
</dbReference>
<evidence type="ECO:0000313" key="7">
    <source>
        <dbReference type="EMBL" id="KNE57502.1"/>
    </source>
</evidence>